<organism evidence="2 3">
    <name type="scientific">Plectus sambesii</name>
    <dbReference type="NCBI Taxonomy" id="2011161"/>
    <lineage>
        <taxon>Eukaryota</taxon>
        <taxon>Metazoa</taxon>
        <taxon>Ecdysozoa</taxon>
        <taxon>Nematoda</taxon>
        <taxon>Chromadorea</taxon>
        <taxon>Plectida</taxon>
        <taxon>Plectina</taxon>
        <taxon>Plectoidea</taxon>
        <taxon>Plectidae</taxon>
        <taxon>Plectus</taxon>
    </lineage>
</organism>
<dbReference type="Gene3D" id="3.30.70.1620">
    <property type="match status" value="1"/>
</dbReference>
<dbReference type="SUPFAM" id="SSF75553">
    <property type="entry name" value="Smc hinge domain"/>
    <property type="match status" value="1"/>
</dbReference>
<keyword evidence="2" id="KW-1185">Reference proteome</keyword>
<feature type="coiled-coil region" evidence="1">
    <location>
        <begin position="60"/>
        <end position="225"/>
    </location>
</feature>
<keyword evidence="1" id="KW-0175">Coiled coil</keyword>
<accession>A0A914URK9</accession>
<dbReference type="GO" id="GO:0051276">
    <property type="term" value="P:chromosome organization"/>
    <property type="evidence" value="ECO:0007669"/>
    <property type="project" value="InterPro"/>
</dbReference>
<name>A0A914URK9_9BILA</name>
<evidence type="ECO:0000313" key="3">
    <source>
        <dbReference type="WBParaSite" id="PSAMB.scaffold11821size3113.g34427.t1"/>
    </source>
</evidence>
<dbReference type="PANTHER" id="PTHR43977">
    <property type="entry name" value="STRUCTURAL MAINTENANCE OF CHROMOSOMES PROTEIN 3"/>
    <property type="match status" value="1"/>
</dbReference>
<reference evidence="3" key="1">
    <citation type="submission" date="2022-11" db="UniProtKB">
        <authorList>
            <consortium name="WormBaseParasite"/>
        </authorList>
    </citation>
    <scope>IDENTIFICATION</scope>
</reference>
<sequence>AKKVTYDPRVRARSVTLAGEDFNPSGTLSGGSRGNRTALLEELNAVVENEEKVGDNQRRLNDLKASLNEMRTHRKRFEDLNRRRTELKAQLDVIIVNMQHNPAEVLRNEIAEIEAEIAEHRATVDGSAQERATLQTKIAELEDRKKNEKAFHEKEKKDAEKQLKTAEKAYEALKDGQKTSKATLDMLRQEVDTLRTSLEEDKQEVEAANEAVRQAVQKADDLKKDTLAAE</sequence>
<dbReference type="Gene3D" id="1.20.5.1700">
    <property type="match status" value="1"/>
</dbReference>
<proteinExistence type="predicted"/>
<evidence type="ECO:0000313" key="2">
    <source>
        <dbReference type="Proteomes" id="UP000887566"/>
    </source>
</evidence>
<evidence type="ECO:0000256" key="1">
    <source>
        <dbReference type="SAM" id="Coils"/>
    </source>
</evidence>
<protein>
    <submittedName>
        <fullName evidence="3">Uncharacterized protein</fullName>
    </submittedName>
</protein>
<dbReference type="GO" id="GO:0005694">
    <property type="term" value="C:chromosome"/>
    <property type="evidence" value="ECO:0007669"/>
    <property type="project" value="InterPro"/>
</dbReference>
<dbReference type="GO" id="GO:0005524">
    <property type="term" value="F:ATP binding"/>
    <property type="evidence" value="ECO:0007669"/>
    <property type="project" value="InterPro"/>
</dbReference>
<dbReference type="WBParaSite" id="PSAMB.scaffold11821size3113.g34427.t1">
    <property type="protein sequence ID" value="PSAMB.scaffold11821size3113.g34427.t1"/>
    <property type="gene ID" value="PSAMB.scaffold11821size3113.g34427"/>
</dbReference>
<dbReference type="InterPro" id="IPR036277">
    <property type="entry name" value="SMC_hinge_sf"/>
</dbReference>
<dbReference type="Proteomes" id="UP000887566">
    <property type="component" value="Unplaced"/>
</dbReference>
<dbReference type="AlphaFoldDB" id="A0A914URK9"/>